<protein>
    <recommendedName>
        <fullName evidence="10">Transporter YfdV</fullName>
    </recommendedName>
</protein>
<feature type="transmembrane region" description="Helical" evidence="7">
    <location>
        <begin position="111"/>
        <end position="133"/>
    </location>
</feature>
<evidence type="ECO:0000256" key="3">
    <source>
        <dbReference type="ARBA" id="ARBA00022475"/>
    </source>
</evidence>
<accession>A0A6J5EEM3</accession>
<organism evidence="8 9">
    <name type="scientific">Paraburkholderia solisilvae</name>
    <dbReference type="NCBI Taxonomy" id="624376"/>
    <lineage>
        <taxon>Bacteria</taxon>
        <taxon>Pseudomonadati</taxon>
        <taxon>Pseudomonadota</taxon>
        <taxon>Betaproteobacteria</taxon>
        <taxon>Burkholderiales</taxon>
        <taxon>Burkholderiaceae</taxon>
        <taxon>Paraburkholderia</taxon>
    </lineage>
</organism>
<reference evidence="8 9" key="1">
    <citation type="submission" date="2020-04" db="EMBL/GenBank/DDBJ databases">
        <authorList>
            <person name="De Canck E."/>
        </authorList>
    </citation>
    <scope>NUCLEOTIDE SEQUENCE [LARGE SCALE GENOMIC DNA]</scope>
    <source>
        <strain evidence="8 9">LMG 29739</strain>
    </source>
</reference>
<evidence type="ECO:0000256" key="1">
    <source>
        <dbReference type="ARBA" id="ARBA00004141"/>
    </source>
</evidence>
<keyword evidence="6 7" id="KW-0472">Membrane</keyword>
<sequence length="362" mass="38674">MTSVSIDCSNSLELSGRHRIVVCARRSAVSFEQPEENPGGATYRCARPMLTTLEILIPVFALIFAGFGCRRRDLLGPTAASELNRFVVWLALPALLFDSMAHSTWQQLDQPGFVATFSVACVVPFLGVLIVRLAQGRHLADASVDAVAASNPNTGYIGFPLAFIVFGNAGLTPTTIATIIVSCVLFALAIVLIEVGLQTERAPHKLGFKVLRSLAKNPLIVSPIAGVLVASAHWTMPHSVETFLKLLSGAASPCALVSLGLFLAEKRPVGNGRSTSFVFTAIKLIVQPAFAWWMAARAFALPADTVGVAVLLAALPTGTGPYMLAEFYQREVHVTSQTILFSTVASLVTLSVLLAIMQRHGF</sequence>
<keyword evidence="3" id="KW-1003">Cell membrane</keyword>
<evidence type="ECO:0000313" key="9">
    <source>
        <dbReference type="Proteomes" id="UP000494329"/>
    </source>
</evidence>
<feature type="transmembrane region" description="Helical" evidence="7">
    <location>
        <begin position="86"/>
        <end position="105"/>
    </location>
</feature>
<evidence type="ECO:0000256" key="7">
    <source>
        <dbReference type="SAM" id="Phobius"/>
    </source>
</evidence>
<feature type="transmembrane region" description="Helical" evidence="7">
    <location>
        <begin position="46"/>
        <end position="65"/>
    </location>
</feature>
<dbReference type="PANTHER" id="PTHR36838">
    <property type="entry name" value="AUXIN EFFLUX CARRIER FAMILY PROTEIN"/>
    <property type="match status" value="1"/>
</dbReference>
<feature type="transmembrane region" description="Helical" evidence="7">
    <location>
        <begin position="337"/>
        <end position="357"/>
    </location>
</feature>
<gene>
    <name evidence="8" type="ORF">LMG29739_04490</name>
</gene>
<keyword evidence="4 7" id="KW-0812">Transmembrane</keyword>
<keyword evidence="9" id="KW-1185">Reference proteome</keyword>
<evidence type="ECO:0000256" key="4">
    <source>
        <dbReference type="ARBA" id="ARBA00022692"/>
    </source>
</evidence>
<proteinExistence type="predicted"/>
<feature type="transmembrane region" description="Helical" evidence="7">
    <location>
        <begin position="177"/>
        <end position="197"/>
    </location>
</feature>
<evidence type="ECO:0000256" key="5">
    <source>
        <dbReference type="ARBA" id="ARBA00022989"/>
    </source>
</evidence>
<comment type="subcellular location">
    <subcellularLocation>
        <location evidence="1">Membrane</location>
        <topology evidence="1">Multi-pass membrane protein</topology>
    </subcellularLocation>
</comment>
<dbReference type="GO" id="GO:0055085">
    <property type="term" value="P:transmembrane transport"/>
    <property type="evidence" value="ECO:0007669"/>
    <property type="project" value="InterPro"/>
</dbReference>
<dbReference type="Pfam" id="PF03547">
    <property type="entry name" value="Mem_trans"/>
    <property type="match status" value="1"/>
</dbReference>
<feature type="transmembrane region" description="Helical" evidence="7">
    <location>
        <begin position="218"/>
        <end position="236"/>
    </location>
</feature>
<dbReference type="GO" id="GO:0016020">
    <property type="term" value="C:membrane"/>
    <property type="evidence" value="ECO:0007669"/>
    <property type="project" value="UniProtKB-SubCell"/>
</dbReference>
<dbReference type="EMBL" id="CADIKF010000040">
    <property type="protein sequence ID" value="CAB3765018.1"/>
    <property type="molecule type" value="Genomic_DNA"/>
</dbReference>
<dbReference type="Proteomes" id="UP000494329">
    <property type="component" value="Unassembled WGS sequence"/>
</dbReference>
<evidence type="ECO:0000313" key="8">
    <source>
        <dbReference type="EMBL" id="CAB3765018.1"/>
    </source>
</evidence>
<feature type="transmembrane region" description="Helical" evidence="7">
    <location>
        <begin position="276"/>
        <end position="294"/>
    </location>
</feature>
<evidence type="ECO:0000256" key="2">
    <source>
        <dbReference type="ARBA" id="ARBA00022448"/>
    </source>
</evidence>
<dbReference type="AlphaFoldDB" id="A0A6J5EEM3"/>
<feature type="transmembrane region" description="Helical" evidence="7">
    <location>
        <begin position="154"/>
        <end position="171"/>
    </location>
</feature>
<keyword evidence="5 7" id="KW-1133">Transmembrane helix</keyword>
<feature type="transmembrane region" description="Helical" evidence="7">
    <location>
        <begin position="242"/>
        <end position="264"/>
    </location>
</feature>
<dbReference type="PANTHER" id="PTHR36838:SF3">
    <property type="entry name" value="TRANSPORTER AUXIN EFFLUX CARRIER EC FAMILY"/>
    <property type="match status" value="1"/>
</dbReference>
<evidence type="ECO:0000256" key="6">
    <source>
        <dbReference type="ARBA" id="ARBA00023136"/>
    </source>
</evidence>
<evidence type="ECO:0008006" key="10">
    <source>
        <dbReference type="Google" id="ProtNLM"/>
    </source>
</evidence>
<keyword evidence="2" id="KW-0813">Transport</keyword>
<feature type="transmembrane region" description="Helical" evidence="7">
    <location>
        <begin position="306"/>
        <end position="325"/>
    </location>
</feature>
<dbReference type="InterPro" id="IPR004776">
    <property type="entry name" value="Mem_transp_PIN-like"/>
</dbReference>
<name>A0A6J5EEM3_9BURK</name>